<dbReference type="Proteomes" id="UP000023758">
    <property type="component" value="Unassembled WGS sequence"/>
</dbReference>
<protein>
    <submittedName>
        <fullName evidence="2">Uncharacterized protein</fullName>
    </submittedName>
</protein>
<reference evidence="2" key="1">
    <citation type="submission" date="2014-02" db="EMBL/GenBank/DDBJ databases">
        <title>The Genome Sequence of Trichophyton rubrum (morphotype fischeri) CBS 288.86.</title>
        <authorList>
            <consortium name="The Broad Institute Genomics Platform"/>
            <person name="Cuomo C.A."/>
            <person name="White T.C."/>
            <person name="Graser Y."/>
            <person name="Martinez-Rossi N."/>
            <person name="Heitman J."/>
            <person name="Young S.K."/>
            <person name="Zeng Q."/>
            <person name="Gargeya S."/>
            <person name="Abouelleil A."/>
            <person name="Alvarado L."/>
            <person name="Chapman S.B."/>
            <person name="Gainer-Dewar J."/>
            <person name="Goldberg J."/>
            <person name="Griggs A."/>
            <person name="Gujja S."/>
            <person name="Hansen M."/>
            <person name="Howarth C."/>
            <person name="Imamovic A."/>
            <person name="Larimer J."/>
            <person name="Martinez D."/>
            <person name="Murphy C."/>
            <person name="Pearson M.D."/>
            <person name="Persinoti G."/>
            <person name="Poon T."/>
            <person name="Priest M."/>
            <person name="Roberts A.D."/>
            <person name="Saif S."/>
            <person name="Shea T.D."/>
            <person name="Sykes S.N."/>
            <person name="Wortman J."/>
            <person name="Nusbaum C."/>
            <person name="Birren B."/>
        </authorList>
    </citation>
    <scope>NUCLEOTIDE SEQUENCE [LARGE SCALE GENOMIC DNA]</scope>
    <source>
        <strain evidence="2">CBS 288.86</strain>
    </source>
</reference>
<keyword evidence="1" id="KW-0472">Membrane</keyword>
<accession>A0A022VX78</accession>
<evidence type="ECO:0000313" key="2">
    <source>
        <dbReference type="EMBL" id="EZF50670.1"/>
    </source>
</evidence>
<sequence>MHGLAVYKKGLLSSFLCPFLSIIITTTLNQIYQLQDLRSSTDHYSKKKHLFSSTFLKAHILSSPAKKNQNQTVTTTSPNRLQAPIHNITTTMSTSATASNASRLSIFSRRSSMAKNSDNKLFSSASSMMSTSSISSIAALKAALHRQKENSSELSKKTTRKQTTCISPTTTEAARASYFAHRA</sequence>
<dbReference type="HOGENOM" id="CLU_1476177_0_0_1"/>
<dbReference type="OrthoDB" id="4174428at2759"/>
<name>A0A022VX78_TRIRU</name>
<evidence type="ECO:0000256" key="1">
    <source>
        <dbReference type="SAM" id="Phobius"/>
    </source>
</evidence>
<proteinExistence type="predicted"/>
<dbReference type="EMBL" id="KK207880">
    <property type="protein sequence ID" value="EZF50670.1"/>
    <property type="molecule type" value="Genomic_DNA"/>
</dbReference>
<organism evidence="2">
    <name type="scientific">Trichophyton rubrum CBS 288.86</name>
    <dbReference type="NCBI Taxonomy" id="1215330"/>
    <lineage>
        <taxon>Eukaryota</taxon>
        <taxon>Fungi</taxon>
        <taxon>Dikarya</taxon>
        <taxon>Ascomycota</taxon>
        <taxon>Pezizomycotina</taxon>
        <taxon>Eurotiomycetes</taxon>
        <taxon>Eurotiomycetidae</taxon>
        <taxon>Onygenales</taxon>
        <taxon>Arthrodermataceae</taxon>
        <taxon>Trichophyton</taxon>
    </lineage>
</organism>
<feature type="transmembrane region" description="Helical" evidence="1">
    <location>
        <begin position="12"/>
        <end position="32"/>
    </location>
</feature>
<keyword evidence="1" id="KW-1133">Transmembrane helix</keyword>
<gene>
    <name evidence="2" type="ORF">H103_05934</name>
</gene>
<dbReference type="AlphaFoldDB" id="A0A022VX78"/>
<keyword evidence="1" id="KW-0812">Transmembrane</keyword>